<name>A0A915BC14_PARUN</name>
<dbReference type="GO" id="GO:0005739">
    <property type="term" value="C:mitochondrion"/>
    <property type="evidence" value="ECO:0007669"/>
    <property type="project" value="TreeGrafter"/>
</dbReference>
<dbReference type="GO" id="GO:0006626">
    <property type="term" value="P:protein targeting to mitochondrion"/>
    <property type="evidence" value="ECO:0007669"/>
    <property type="project" value="TreeGrafter"/>
</dbReference>
<proteinExistence type="predicted"/>
<keyword evidence="3" id="KW-0677">Repeat</keyword>
<evidence type="ECO:0000256" key="5">
    <source>
        <dbReference type="PROSITE-ProRule" id="PRU00339"/>
    </source>
</evidence>
<evidence type="ECO:0000313" key="8">
    <source>
        <dbReference type="WBParaSite" id="PgR034_g006_t02"/>
    </source>
</evidence>
<feature type="repeat" description="TPR" evidence="5">
    <location>
        <begin position="74"/>
        <end position="107"/>
    </location>
</feature>
<keyword evidence="2" id="KW-0963">Cytoplasm</keyword>
<dbReference type="Proteomes" id="UP000887569">
    <property type="component" value="Unplaced"/>
</dbReference>
<evidence type="ECO:0000256" key="4">
    <source>
        <dbReference type="ARBA" id="ARBA00022803"/>
    </source>
</evidence>
<dbReference type="Gene3D" id="1.25.40.10">
    <property type="entry name" value="Tetratricopeptide repeat domain"/>
    <property type="match status" value="1"/>
</dbReference>
<feature type="repeat" description="TPR" evidence="5">
    <location>
        <begin position="40"/>
        <end position="73"/>
    </location>
</feature>
<dbReference type="InterPro" id="IPR011990">
    <property type="entry name" value="TPR-like_helical_dom_sf"/>
</dbReference>
<dbReference type="InterPro" id="IPR019734">
    <property type="entry name" value="TPR_rpt"/>
</dbReference>
<accession>A0A915BC14</accession>
<dbReference type="InterPro" id="IPR051982">
    <property type="entry name" value="CiliaryAsmbly_MitoImport"/>
</dbReference>
<dbReference type="InterPro" id="IPR025986">
    <property type="entry name" value="RPAP3-like_C"/>
</dbReference>
<dbReference type="PROSITE" id="PS50005">
    <property type="entry name" value="TPR"/>
    <property type="match status" value="2"/>
</dbReference>
<comment type="subcellular location">
    <subcellularLocation>
        <location evidence="1">Cytoplasm</location>
    </subcellularLocation>
</comment>
<dbReference type="PANTHER" id="PTHR45984">
    <property type="entry name" value="RNA (RNA) POLYMERASE II ASSOCIATED PROTEIN HOMOLOG"/>
    <property type="match status" value="1"/>
</dbReference>
<dbReference type="Pfam" id="PF13181">
    <property type="entry name" value="TPR_8"/>
    <property type="match status" value="2"/>
</dbReference>
<protein>
    <submittedName>
        <fullName evidence="8">RNA-polymerase II-associated protein 3-like C-terminal domain-containing protein</fullName>
    </submittedName>
</protein>
<dbReference type="WBParaSite" id="PgR034_g006_t02">
    <property type="protein sequence ID" value="PgR034_g006_t02"/>
    <property type="gene ID" value="PgR034_g006"/>
</dbReference>
<dbReference type="SMART" id="SM00028">
    <property type="entry name" value="TPR"/>
    <property type="match status" value="2"/>
</dbReference>
<dbReference type="PANTHER" id="PTHR45984:SF1">
    <property type="entry name" value="SPAG1 AXONEMAL DYNEIN ASSEMBLY FACTOR"/>
    <property type="match status" value="1"/>
</dbReference>
<feature type="domain" description="RNA-polymerase II-associated protein 3-like C-terminal" evidence="6">
    <location>
        <begin position="181"/>
        <end position="270"/>
    </location>
</feature>
<organism evidence="7 8">
    <name type="scientific">Parascaris univalens</name>
    <name type="common">Nematode worm</name>
    <dbReference type="NCBI Taxonomy" id="6257"/>
    <lineage>
        <taxon>Eukaryota</taxon>
        <taxon>Metazoa</taxon>
        <taxon>Ecdysozoa</taxon>
        <taxon>Nematoda</taxon>
        <taxon>Chromadorea</taxon>
        <taxon>Rhabditida</taxon>
        <taxon>Spirurina</taxon>
        <taxon>Ascaridomorpha</taxon>
        <taxon>Ascaridoidea</taxon>
        <taxon>Ascarididae</taxon>
        <taxon>Parascaris</taxon>
    </lineage>
</organism>
<dbReference type="SUPFAM" id="SSF48452">
    <property type="entry name" value="TPR-like"/>
    <property type="match status" value="1"/>
</dbReference>
<keyword evidence="4 5" id="KW-0802">TPR repeat</keyword>
<evidence type="ECO:0000256" key="1">
    <source>
        <dbReference type="ARBA" id="ARBA00004496"/>
    </source>
</evidence>
<evidence type="ECO:0000313" key="7">
    <source>
        <dbReference type="Proteomes" id="UP000887569"/>
    </source>
</evidence>
<evidence type="ECO:0000256" key="3">
    <source>
        <dbReference type="ARBA" id="ARBA00022737"/>
    </source>
</evidence>
<dbReference type="GO" id="GO:0031072">
    <property type="term" value="F:heat shock protein binding"/>
    <property type="evidence" value="ECO:0007669"/>
    <property type="project" value="TreeGrafter"/>
</dbReference>
<keyword evidence="7" id="KW-1185">Reference proteome</keyword>
<sequence length="296" mass="33802">MGTTDEANSLRLEGNDHFRAKRYHNAVNAYTKSLQCRLTAEALSNRAQAYLCMKQSEKALMDARKAIAMDPFSIKGRYRHAMALINLELYEMAFDDLEKILEIDPNNKETQKMKEAIKDKKNAKEVRLACVAKCDTIRSEVPLKELTEVRVVSSDKKKKPPKVDAQVSQVRILPNIIPPSPCTSYQFLFDYTTLKTLPEMFAEYFLSIHCADYKAILGEVIETDMISVLVEGYHKILTPENFLRIIDSLVQLGSVPRFDIASMFLDADDKQALRGLLQRGELDEARKTLIERLYDL</sequence>
<evidence type="ECO:0000256" key="2">
    <source>
        <dbReference type="ARBA" id="ARBA00022490"/>
    </source>
</evidence>
<evidence type="ECO:0000259" key="6">
    <source>
        <dbReference type="Pfam" id="PF13877"/>
    </source>
</evidence>
<dbReference type="AlphaFoldDB" id="A0A915BC14"/>
<dbReference type="Pfam" id="PF13877">
    <property type="entry name" value="RPAP3_C"/>
    <property type="match status" value="1"/>
</dbReference>
<reference evidence="8" key="1">
    <citation type="submission" date="2022-11" db="UniProtKB">
        <authorList>
            <consortium name="WormBaseParasite"/>
        </authorList>
    </citation>
    <scope>IDENTIFICATION</scope>
</reference>
<dbReference type="GO" id="GO:0005829">
    <property type="term" value="C:cytosol"/>
    <property type="evidence" value="ECO:0007669"/>
    <property type="project" value="TreeGrafter"/>
</dbReference>